<gene>
    <name evidence="2" type="ORF">AKO1_006747</name>
</gene>
<organism evidence="2 3">
    <name type="scientific">Acrasis kona</name>
    <dbReference type="NCBI Taxonomy" id="1008807"/>
    <lineage>
        <taxon>Eukaryota</taxon>
        <taxon>Discoba</taxon>
        <taxon>Heterolobosea</taxon>
        <taxon>Tetramitia</taxon>
        <taxon>Eutetramitia</taxon>
        <taxon>Acrasidae</taxon>
        <taxon>Acrasis</taxon>
    </lineage>
</organism>
<evidence type="ECO:0000313" key="2">
    <source>
        <dbReference type="EMBL" id="KAL0487912.1"/>
    </source>
</evidence>
<dbReference type="InterPro" id="IPR047655">
    <property type="entry name" value="Transpos_IS630-like"/>
</dbReference>
<dbReference type="SUPFAM" id="SSF53098">
    <property type="entry name" value="Ribonuclease H-like"/>
    <property type="match status" value="1"/>
</dbReference>
<dbReference type="PANTHER" id="PTHR46564:SF1">
    <property type="entry name" value="TRANSPOSASE"/>
    <property type="match status" value="1"/>
</dbReference>
<dbReference type="GO" id="GO:0003676">
    <property type="term" value="F:nucleic acid binding"/>
    <property type="evidence" value="ECO:0007669"/>
    <property type="project" value="InterPro"/>
</dbReference>
<dbReference type="NCBIfam" id="NF033545">
    <property type="entry name" value="transpos_IS630"/>
    <property type="match status" value="1"/>
</dbReference>
<name>A0AAW2ZGZ4_9EUKA</name>
<evidence type="ECO:0000313" key="3">
    <source>
        <dbReference type="Proteomes" id="UP001431209"/>
    </source>
</evidence>
<dbReference type="EMBL" id="JAOPGA020001384">
    <property type="protein sequence ID" value="KAL0487912.1"/>
    <property type="molecule type" value="Genomic_DNA"/>
</dbReference>
<keyword evidence="3" id="KW-1185">Reference proteome</keyword>
<dbReference type="Proteomes" id="UP001431209">
    <property type="component" value="Unassembled WGS sequence"/>
</dbReference>
<dbReference type="InterPro" id="IPR036397">
    <property type="entry name" value="RNaseH_sf"/>
</dbReference>
<dbReference type="InterPro" id="IPR012337">
    <property type="entry name" value="RNaseH-like_sf"/>
</dbReference>
<dbReference type="Pfam" id="PF13358">
    <property type="entry name" value="DDE_3"/>
    <property type="match status" value="1"/>
</dbReference>
<sequence>MVLDYIWSLTKAFPTKTHDWFCERIQERFNFNISESYVAYLRAKVLNIVRKRASCIALKRQTKRVRALRHMFRQLVRNLELEDIIFIDESHFSYKDLDPKHAYFQKGQKAEVYAGYVSRKSFSLLAAISINGLVDYTIKDTEQQGVNTMDFIQFLEKIADQFTADTVLFLDNARIHKTPEVIQWARDNDVRIFYSAPYSPDYNPIELLFAQMKYIVKREKYNNLPLQQVIQQSFGEISEYHYYNYVMHAHRVWEIDERVLDENGNLQI</sequence>
<evidence type="ECO:0000259" key="1">
    <source>
        <dbReference type="Pfam" id="PF13358"/>
    </source>
</evidence>
<dbReference type="AlphaFoldDB" id="A0AAW2ZGZ4"/>
<dbReference type="InterPro" id="IPR038717">
    <property type="entry name" value="Tc1-like_DDE_dom"/>
</dbReference>
<comment type="caution">
    <text evidence="2">The sequence shown here is derived from an EMBL/GenBank/DDBJ whole genome shotgun (WGS) entry which is preliminary data.</text>
</comment>
<protein>
    <submittedName>
        <fullName evidence="2">YIS5</fullName>
    </submittedName>
</protein>
<feature type="domain" description="Tc1-like transposase DDE" evidence="1">
    <location>
        <begin position="83"/>
        <end position="221"/>
    </location>
</feature>
<proteinExistence type="predicted"/>
<dbReference type="PANTHER" id="PTHR46564">
    <property type="entry name" value="TRANSPOSASE"/>
    <property type="match status" value="1"/>
</dbReference>
<accession>A0AAW2ZGZ4</accession>
<dbReference type="Gene3D" id="3.30.420.10">
    <property type="entry name" value="Ribonuclease H-like superfamily/Ribonuclease H"/>
    <property type="match status" value="1"/>
</dbReference>
<reference evidence="2 3" key="1">
    <citation type="submission" date="2024-03" db="EMBL/GenBank/DDBJ databases">
        <title>The Acrasis kona genome and developmental transcriptomes reveal deep origins of eukaryotic multicellular pathways.</title>
        <authorList>
            <person name="Sheikh S."/>
            <person name="Fu C.-J."/>
            <person name="Brown M.W."/>
            <person name="Baldauf S.L."/>
        </authorList>
    </citation>
    <scope>NUCLEOTIDE SEQUENCE [LARGE SCALE GENOMIC DNA]</scope>
    <source>
        <strain evidence="2 3">ATCC MYA-3509</strain>
    </source>
</reference>